<keyword evidence="1" id="KW-0732">Signal</keyword>
<dbReference type="Gene3D" id="2.60.40.3140">
    <property type="match status" value="1"/>
</dbReference>
<dbReference type="Proteomes" id="UP000485562">
    <property type="component" value="Unassembled WGS sequence"/>
</dbReference>
<evidence type="ECO:0000259" key="2">
    <source>
        <dbReference type="Pfam" id="PF01841"/>
    </source>
</evidence>
<dbReference type="InterPro" id="IPR002931">
    <property type="entry name" value="Transglutaminase-like"/>
</dbReference>
<protein>
    <submittedName>
        <fullName evidence="4">Transglutaminase-like superfamily protein</fullName>
    </submittedName>
</protein>
<dbReference type="SUPFAM" id="SSF54001">
    <property type="entry name" value="Cysteine proteinases"/>
    <property type="match status" value="1"/>
</dbReference>
<dbReference type="InterPro" id="IPR024618">
    <property type="entry name" value="DUF3857"/>
</dbReference>
<sequence length="631" mass="72703">MRILRAWKIPLFIVLIFCGCAVIPTSQPTNDNLDIPLDQGAVYLIDEADVVVSVSGATETIIHQKIIITGEKGKQHGTLQISYDSERQSIDIIEAKTITPENLVLRAQKSNIKIVTPAELTPYSVLYPGIKVCTVNLPSVGIGSTVEYTYKIKTNKPLMPGEFWDGFYFQSEEPFVLSRYRLWVPEKMQIHTFPFSVELKQRTKKGNLYCYEWSKKNMPAITPEIMMPPLEEIVPRVLVTSIDDWDQIGRWFFNLAKDSTVYDSNLKNLALKLTENKKDNDEKIKAVYHYICKNIRYIGLELGIHGFKPHSAKDVIKLGYGDCKDKAALMVAMLRSINIPSYIALINTDRYIEENIPFPGQFNHAIVAIPKDSSFMILDPTSEVFPYPQVPPYDQNKAVLVPTEGKTYLVKSYTSNPEENKKTRNINVYFDEDGNIEANVKMIPEGIFNAAIRNNFRFLSEEEKRRQLSRDLNSLVPNTTLKSFEIKGIESLEEEVEENYAFTSARYGIKMQDTFIFKPAFLEKIEGTEIVSLEKRNFPIRFHYKSAFIDKICFYLPQGYRVDTYPEPIRITNKFGNYSINVKIENNTLVYQRYFSIDVLEINPQDYIEFRQFYQACSYFDGLPVILKKIH</sequence>
<dbReference type="PROSITE" id="PS51257">
    <property type="entry name" value="PROKAR_LIPOPROTEIN"/>
    <property type="match status" value="1"/>
</dbReference>
<evidence type="ECO:0000256" key="1">
    <source>
        <dbReference type="SAM" id="SignalP"/>
    </source>
</evidence>
<reference evidence="4" key="1">
    <citation type="submission" date="2017-02" db="EMBL/GenBank/DDBJ databases">
        <title>Delving into the versatile metabolic prowess of the omnipresent phylum Bacteroidetes.</title>
        <authorList>
            <person name="Nobu M.K."/>
            <person name="Mei R."/>
            <person name="Narihiro T."/>
            <person name="Kuroda K."/>
            <person name="Liu W.-T."/>
        </authorList>
    </citation>
    <scope>NUCLEOTIDE SEQUENCE</scope>
    <source>
        <strain evidence="4">ADurb.Bin131</strain>
    </source>
</reference>
<organism evidence="4">
    <name type="scientific">candidate division TA06 bacterium ADurb.Bin131</name>
    <dbReference type="NCBI Taxonomy" id="1852827"/>
    <lineage>
        <taxon>Bacteria</taxon>
        <taxon>Bacteria division TA06</taxon>
    </lineage>
</organism>
<accession>A0A1V6C6C6</accession>
<feature type="domain" description="Transglutaminase-like" evidence="2">
    <location>
        <begin position="268"/>
        <end position="378"/>
    </location>
</feature>
<dbReference type="Gene3D" id="2.60.120.1130">
    <property type="match status" value="1"/>
</dbReference>
<name>A0A1V6C6C6_UNCT6</name>
<evidence type="ECO:0000313" key="4">
    <source>
        <dbReference type="EMBL" id="OQB72411.1"/>
    </source>
</evidence>
<gene>
    <name evidence="4" type="ORF">BWX89_01326</name>
</gene>
<feature type="signal peptide" evidence="1">
    <location>
        <begin position="1"/>
        <end position="21"/>
    </location>
</feature>
<dbReference type="EMBL" id="MWDQ01000129">
    <property type="protein sequence ID" value="OQB72411.1"/>
    <property type="molecule type" value="Genomic_DNA"/>
</dbReference>
<dbReference type="Pfam" id="PF12969">
    <property type="entry name" value="DUF3857"/>
    <property type="match status" value="1"/>
</dbReference>
<proteinExistence type="predicted"/>
<feature type="chain" id="PRO_5012302753" evidence="1">
    <location>
        <begin position="22"/>
        <end position="631"/>
    </location>
</feature>
<dbReference type="Pfam" id="PF01841">
    <property type="entry name" value="Transglut_core"/>
    <property type="match status" value="1"/>
</dbReference>
<feature type="domain" description="DUF3857" evidence="3">
    <location>
        <begin position="56"/>
        <end position="221"/>
    </location>
</feature>
<dbReference type="AlphaFoldDB" id="A0A1V6C6C6"/>
<comment type="caution">
    <text evidence="4">The sequence shown here is derived from an EMBL/GenBank/DDBJ whole genome shotgun (WGS) entry which is preliminary data.</text>
</comment>
<evidence type="ECO:0000259" key="3">
    <source>
        <dbReference type="Pfam" id="PF12969"/>
    </source>
</evidence>
<dbReference type="InterPro" id="IPR038765">
    <property type="entry name" value="Papain-like_cys_pep_sf"/>
</dbReference>
<dbReference type="Gene3D" id="3.10.620.30">
    <property type="match status" value="1"/>
</dbReference>